<accession>A0A645D367</accession>
<sequence length="141" mass="14719">MHFGAGDGLQAAGQVHFAHLGAACAQGRYGGFGEALFFQHGGAIERSEIGQVDGLLRRQSPVEDAIQQLAGVVDDDGAARAATAHQQLAVALVEHERGRHRRAWTLAGLHAIGDGRAVGVLGGKAEIGELVVEQKAFDHLA</sequence>
<protein>
    <submittedName>
        <fullName evidence="1">Uncharacterized protein</fullName>
    </submittedName>
</protein>
<gene>
    <name evidence="1" type="ORF">SDC9_131000</name>
</gene>
<dbReference type="EMBL" id="VSSQ01032617">
    <property type="protein sequence ID" value="MPM83930.1"/>
    <property type="molecule type" value="Genomic_DNA"/>
</dbReference>
<name>A0A645D367_9ZZZZ</name>
<reference evidence="1" key="1">
    <citation type="submission" date="2019-08" db="EMBL/GenBank/DDBJ databases">
        <authorList>
            <person name="Kucharzyk K."/>
            <person name="Murdoch R.W."/>
            <person name="Higgins S."/>
            <person name="Loffler F."/>
        </authorList>
    </citation>
    <scope>NUCLEOTIDE SEQUENCE</scope>
</reference>
<dbReference type="AlphaFoldDB" id="A0A645D367"/>
<organism evidence="1">
    <name type="scientific">bioreactor metagenome</name>
    <dbReference type="NCBI Taxonomy" id="1076179"/>
    <lineage>
        <taxon>unclassified sequences</taxon>
        <taxon>metagenomes</taxon>
        <taxon>ecological metagenomes</taxon>
    </lineage>
</organism>
<comment type="caution">
    <text evidence="1">The sequence shown here is derived from an EMBL/GenBank/DDBJ whole genome shotgun (WGS) entry which is preliminary data.</text>
</comment>
<proteinExistence type="predicted"/>
<evidence type="ECO:0000313" key="1">
    <source>
        <dbReference type="EMBL" id="MPM83930.1"/>
    </source>
</evidence>